<dbReference type="InterPro" id="IPR001252">
    <property type="entry name" value="Malate_DH_AS"/>
</dbReference>
<evidence type="ECO:0000259" key="13">
    <source>
        <dbReference type="Pfam" id="PF02866"/>
    </source>
</evidence>
<dbReference type="SUPFAM" id="SSF51735">
    <property type="entry name" value="NAD(P)-binding Rossmann-fold domains"/>
    <property type="match status" value="1"/>
</dbReference>
<dbReference type="GO" id="GO:0030060">
    <property type="term" value="F:L-malate dehydrogenase (NAD+) activity"/>
    <property type="evidence" value="ECO:0007669"/>
    <property type="project" value="UniProtKB-UniRule"/>
</dbReference>
<dbReference type="InterPro" id="IPR001557">
    <property type="entry name" value="L-lactate/malate_DH"/>
</dbReference>
<name>A0A1Z2L211_9ACTN</name>
<gene>
    <name evidence="7 14" type="primary">mdh</name>
    <name evidence="14" type="ORF">SMD11_2688</name>
</gene>
<dbReference type="PIRSF" id="PIRSF000102">
    <property type="entry name" value="Lac_mal_DH"/>
    <property type="match status" value="1"/>
</dbReference>
<feature type="binding site" evidence="7 10">
    <location>
        <begin position="130"/>
        <end position="132"/>
    </location>
    <ligand>
        <name>NAD(+)</name>
        <dbReference type="ChEBI" id="CHEBI:57540"/>
    </ligand>
</feature>
<evidence type="ECO:0000256" key="10">
    <source>
        <dbReference type="PIRSR" id="PIRSR000102-3"/>
    </source>
</evidence>
<evidence type="ECO:0000256" key="9">
    <source>
        <dbReference type="PIRSR" id="PIRSR000102-2"/>
    </source>
</evidence>
<feature type="binding site" evidence="7 10">
    <location>
        <begin position="12"/>
        <end position="18"/>
    </location>
    <ligand>
        <name>NAD(+)</name>
        <dbReference type="ChEBI" id="CHEBI:57540"/>
    </ligand>
</feature>
<evidence type="ECO:0000256" key="8">
    <source>
        <dbReference type="PIRSR" id="PIRSR000102-1"/>
    </source>
</evidence>
<dbReference type="Gene3D" id="3.40.50.720">
    <property type="entry name" value="NAD(P)-binding Rossmann-like Domain"/>
    <property type="match status" value="1"/>
</dbReference>
<dbReference type="Gene3D" id="3.90.110.10">
    <property type="entry name" value="Lactate dehydrogenase/glycoside hydrolase, family 4, C-terminal"/>
    <property type="match status" value="1"/>
</dbReference>
<reference evidence="14 15" key="1">
    <citation type="submission" date="2017-06" db="EMBL/GenBank/DDBJ databases">
        <title>Streptomyces albireticuli Genome sequencing and assembly.</title>
        <authorList>
            <person name="Wang Y."/>
            <person name="Du B."/>
            <person name="Ding Y."/>
            <person name="Liu H."/>
            <person name="Hou Q."/>
            <person name="Liu K."/>
            <person name="Yao L."/>
            <person name="Wang C."/>
        </authorList>
    </citation>
    <scope>NUCLEOTIDE SEQUENCE [LARGE SCALE GENOMIC DNA]</scope>
    <source>
        <strain evidence="14 15">MDJK11</strain>
    </source>
</reference>
<dbReference type="GO" id="GO:0006108">
    <property type="term" value="P:malate metabolic process"/>
    <property type="evidence" value="ECO:0007669"/>
    <property type="project" value="InterPro"/>
</dbReference>
<feature type="domain" description="Lactate/malate dehydrogenase C-terminal" evidence="13">
    <location>
        <begin position="157"/>
        <end position="320"/>
    </location>
</feature>
<protein>
    <recommendedName>
        <fullName evidence="3 7">Malate dehydrogenase</fullName>
        <ecNumber evidence="2 7">1.1.1.37</ecNumber>
    </recommendedName>
</protein>
<feature type="binding site" evidence="7 9">
    <location>
        <position position="132"/>
    </location>
    <ligand>
        <name>substrate</name>
    </ligand>
</feature>
<feature type="active site" description="Proton acceptor" evidence="7 8">
    <location>
        <position position="188"/>
    </location>
</feature>
<dbReference type="CDD" id="cd01338">
    <property type="entry name" value="MDH_chloroplast-like"/>
    <property type="match status" value="1"/>
</dbReference>
<dbReference type="FunFam" id="3.40.50.720:FF:000010">
    <property type="entry name" value="Malate dehydrogenase"/>
    <property type="match status" value="1"/>
</dbReference>
<dbReference type="InterPro" id="IPR036291">
    <property type="entry name" value="NAD(P)-bd_dom_sf"/>
</dbReference>
<dbReference type="InterPro" id="IPR022383">
    <property type="entry name" value="Lactate/malate_DH_C"/>
</dbReference>
<dbReference type="InterPro" id="IPR010945">
    <property type="entry name" value="Malate_DH_type2"/>
</dbReference>
<dbReference type="EMBL" id="CP021744">
    <property type="protein sequence ID" value="ARZ68337.1"/>
    <property type="molecule type" value="Genomic_DNA"/>
</dbReference>
<evidence type="ECO:0000313" key="14">
    <source>
        <dbReference type="EMBL" id="ARZ68337.1"/>
    </source>
</evidence>
<feature type="binding site" evidence="7 10">
    <location>
        <position position="106"/>
    </location>
    <ligand>
        <name>NAD(+)</name>
        <dbReference type="ChEBI" id="CHEBI:57540"/>
    </ligand>
</feature>
<feature type="binding site" evidence="7 9">
    <location>
        <position position="93"/>
    </location>
    <ligand>
        <name>substrate</name>
    </ligand>
</feature>
<dbReference type="FunFam" id="3.90.110.10:FF:000002">
    <property type="entry name" value="Malate dehydrogenase"/>
    <property type="match status" value="1"/>
</dbReference>
<evidence type="ECO:0000256" key="4">
    <source>
        <dbReference type="ARBA" id="ARBA00023002"/>
    </source>
</evidence>
<evidence type="ECO:0000256" key="3">
    <source>
        <dbReference type="ARBA" id="ARBA00020382"/>
    </source>
</evidence>
<dbReference type="SUPFAM" id="SSF56327">
    <property type="entry name" value="LDH C-terminal domain-like"/>
    <property type="match status" value="1"/>
</dbReference>
<dbReference type="Proteomes" id="UP000195755">
    <property type="component" value="Chromosome"/>
</dbReference>
<dbReference type="InterPro" id="IPR001236">
    <property type="entry name" value="Lactate/malate_DH_N"/>
</dbReference>
<dbReference type="Pfam" id="PF00056">
    <property type="entry name" value="Ldh_1_N"/>
    <property type="match status" value="1"/>
</dbReference>
<evidence type="ECO:0000256" key="5">
    <source>
        <dbReference type="ARBA" id="ARBA00023027"/>
    </source>
</evidence>
<organism evidence="14 15">
    <name type="scientific">Streptomyces albireticuli</name>
    <dbReference type="NCBI Taxonomy" id="1940"/>
    <lineage>
        <taxon>Bacteria</taxon>
        <taxon>Bacillati</taxon>
        <taxon>Actinomycetota</taxon>
        <taxon>Actinomycetes</taxon>
        <taxon>Kitasatosporales</taxon>
        <taxon>Streptomycetaceae</taxon>
        <taxon>Streptomyces</taxon>
    </lineage>
</organism>
<dbReference type="OrthoDB" id="9802969at2"/>
<dbReference type="PROSITE" id="PS00068">
    <property type="entry name" value="MDH"/>
    <property type="match status" value="1"/>
</dbReference>
<evidence type="ECO:0000313" key="15">
    <source>
        <dbReference type="Proteomes" id="UP000195755"/>
    </source>
</evidence>
<sequence>MTRTPVNVTVTGAAGQIGYALLFRIASGHLLGADVPVKLRLLEIPQGLKAAEGTAMELDDCAFPLLRGIEITDDPNVAFDGANVALLVGARPRTKGMERGDLLEANGGIFKPQGKAINDHAADDIKVLVVGNPANTNALIAQAAAPDVPRERFTAMTRLDHNRAVSQLAQKTGVSVADVKRLTIWGNHSATQYPDIFHAEVAGKNAAEAVNDEKWLAETFIPTVAKRGAAIIEARGASSAASAANAAIDHVHTWVNGTAAGDWTSMGIPSDGSYGVPEGIISSFPVTTKDGAYEIVQGLDINEFSRARIDASVKELVEERDAVRGLGLI</sequence>
<comment type="catalytic activity">
    <reaction evidence="6 7 11">
        <text>(S)-malate + NAD(+) = oxaloacetate + NADH + H(+)</text>
        <dbReference type="Rhea" id="RHEA:21432"/>
        <dbReference type="ChEBI" id="CHEBI:15378"/>
        <dbReference type="ChEBI" id="CHEBI:15589"/>
        <dbReference type="ChEBI" id="CHEBI:16452"/>
        <dbReference type="ChEBI" id="CHEBI:57540"/>
        <dbReference type="ChEBI" id="CHEBI:57945"/>
        <dbReference type="EC" id="1.1.1.37"/>
    </reaction>
</comment>
<dbReference type="NCBIfam" id="TIGR01759">
    <property type="entry name" value="MalateDH-SF1"/>
    <property type="match status" value="1"/>
</dbReference>
<dbReference type="GO" id="GO:0006099">
    <property type="term" value="P:tricarboxylic acid cycle"/>
    <property type="evidence" value="ECO:0007669"/>
    <property type="project" value="UniProtKB-UniRule"/>
</dbReference>
<dbReference type="NCBIfam" id="NF003916">
    <property type="entry name" value="PRK05442.1"/>
    <property type="match status" value="1"/>
</dbReference>
<keyword evidence="7 11" id="KW-0816">Tricarboxylic acid cycle</keyword>
<keyword evidence="5 7" id="KW-0520">NAD</keyword>
<dbReference type="KEGG" id="salj:SMD11_2688"/>
<feature type="binding site" evidence="7">
    <location>
        <position position="113"/>
    </location>
    <ligand>
        <name>NAD(+)</name>
        <dbReference type="ChEBI" id="CHEBI:57540"/>
    </ligand>
</feature>
<dbReference type="HAMAP" id="MF_01517">
    <property type="entry name" value="Malate_dehydrog_2"/>
    <property type="match status" value="1"/>
</dbReference>
<evidence type="ECO:0000256" key="1">
    <source>
        <dbReference type="ARBA" id="ARBA00009613"/>
    </source>
</evidence>
<evidence type="ECO:0000256" key="11">
    <source>
        <dbReference type="RuleBase" id="RU000422"/>
    </source>
</evidence>
<comment type="similarity">
    <text evidence="1 7">Belongs to the LDH/MDH superfamily. MDH type 2 family.</text>
</comment>
<evidence type="ECO:0000256" key="2">
    <source>
        <dbReference type="ARBA" id="ARBA00012995"/>
    </source>
</evidence>
<feature type="domain" description="Lactate/malate dehydrogenase N-terminal" evidence="12">
    <location>
        <begin position="7"/>
        <end position="147"/>
    </location>
</feature>
<comment type="function">
    <text evidence="7">Catalyzes the reversible oxidation of malate to oxaloacetate.</text>
</comment>
<feature type="binding site" evidence="7 9">
    <location>
        <position position="99"/>
    </location>
    <ligand>
        <name>substrate</name>
    </ligand>
</feature>
<feature type="binding site" evidence="7 9">
    <location>
        <position position="163"/>
    </location>
    <ligand>
        <name>substrate</name>
    </ligand>
</feature>
<evidence type="ECO:0000256" key="7">
    <source>
        <dbReference type="HAMAP-Rule" id="MF_01517"/>
    </source>
</evidence>
<dbReference type="PANTHER" id="PTHR23382">
    <property type="entry name" value="MALATE DEHYDROGENASE"/>
    <property type="match status" value="1"/>
</dbReference>
<dbReference type="RefSeq" id="WP_087926650.1">
    <property type="nucleotide sequence ID" value="NZ_CP021744.1"/>
</dbReference>
<evidence type="ECO:0000256" key="6">
    <source>
        <dbReference type="ARBA" id="ARBA00048313"/>
    </source>
</evidence>
<keyword evidence="4 7" id="KW-0560">Oxidoreductase</keyword>
<dbReference type="InterPro" id="IPR015955">
    <property type="entry name" value="Lactate_DH/Glyco_Ohase_4_C"/>
</dbReference>
<accession>A0A1Z2L211</accession>
<dbReference type="EC" id="1.1.1.37" evidence="2 7"/>
<evidence type="ECO:0000259" key="12">
    <source>
        <dbReference type="Pfam" id="PF00056"/>
    </source>
</evidence>
<dbReference type="Pfam" id="PF02866">
    <property type="entry name" value="Ldh_1_C"/>
    <property type="match status" value="1"/>
</dbReference>
<proteinExistence type="inferred from homology"/>
<dbReference type="AlphaFoldDB" id="A0A1Z2L211"/>